<protein>
    <recommendedName>
        <fullName evidence="5">Colicin transporter</fullName>
    </recommendedName>
</protein>
<comment type="caution">
    <text evidence="3">The sequence shown here is derived from an EMBL/GenBank/DDBJ whole genome shotgun (WGS) entry which is preliminary data.</text>
</comment>
<feature type="transmembrane region" description="Helical" evidence="2">
    <location>
        <begin position="82"/>
        <end position="104"/>
    </location>
</feature>
<name>A0ABS0TZF4_SERPR</name>
<dbReference type="InterPro" id="IPR003061">
    <property type="entry name" value="Microcin"/>
</dbReference>
<evidence type="ECO:0000256" key="2">
    <source>
        <dbReference type="SAM" id="Phobius"/>
    </source>
</evidence>
<organism evidence="3 4">
    <name type="scientific">Serratia proteamaculans</name>
    <dbReference type="NCBI Taxonomy" id="28151"/>
    <lineage>
        <taxon>Bacteria</taxon>
        <taxon>Pseudomonadati</taxon>
        <taxon>Pseudomonadota</taxon>
        <taxon>Gammaproteobacteria</taxon>
        <taxon>Enterobacterales</taxon>
        <taxon>Yersiniaceae</taxon>
        <taxon>Serratia</taxon>
    </lineage>
</organism>
<feature type="transmembrane region" description="Helical" evidence="2">
    <location>
        <begin position="6"/>
        <end position="26"/>
    </location>
</feature>
<reference evidence="3 4" key="1">
    <citation type="submission" date="2020-12" db="EMBL/GenBank/DDBJ databases">
        <title>Enhanced detection system for hospital associated transmission using whole genome sequencing surveillance.</title>
        <authorList>
            <person name="Harrison L.H."/>
            <person name="Van Tyne D."/>
            <person name="Marsh J.W."/>
            <person name="Griffith M.P."/>
            <person name="Snyder D.J."/>
            <person name="Cooper V.S."/>
            <person name="Mustapha M."/>
        </authorList>
    </citation>
    <scope>NUCLEOTIDE SEQUENCE [LARGE SCALE GENOMIC DNA]</scope>
    <source>
        <strain evidence="3 4">SER00238</strain>
    </source>
</reference>
<keyword evidence="1" id="KW-0079">Bacteriocin immunity</keyword>
<evidence type="ECO:0000313" key="4">
    <source>
        <dbReference type="Proteomes" id="UP000639004"/>
    </source>
</evidence>
<gene>
    <name evidence="3" type="ORF">JEQ07_25665</name>
</gene>
<keyword evidence="2" id="KW-1133">Transmembrane helix</keyword>
<keyword evidence="2" id="KW-0812">Transmembrane</keyword>
<dbReference type="Proteomes" id="UP000639004">
    <property type="component" value="Unassembled WGS sequence"/>
</dbReference>
<sequence>MITKAFYLKYLVYGSLWCCLAAYIYYSGFSHGHSIGTYLLFGLSAVLFPLAKFLIEALALKYTTREFWTRGLLVETPAKNGLYALYHMVCFIFSIPLGIAYLLINKNALQSKV</sequence>
<evidence type="ECO:0000313" key="3">
    <source>
        <dbReference type="EMBL" id="MBI6183757.1"/>
    </source>
</evidence>
<keyword evidence="2" id="KW-0472">Membrane</keyword>
<evidence type="ECO:0000256" key="1">
    <source>
        <dbReference type="ARBA" id="ARBA00023025"/>
    </source>
</evidence>
<dbReference type="EMBL" id="JAEHSL010000084">
    <property type="protein sequence ID" value="MBI6183757.1"/>
    <property type="molecule type" value="Genomic_DNA"/>
</dbReference>
<dbReference type="Pfam" id="PF03526">
    <property type="entry name" value="Microcin"/>
    <property type="match status" value="1"/>
</dbReference>
<proteinExistence type="predicted"/>
<feature type="transmembrane region" description="Helical" evidence="2">
    <location>
        <begin position="38"/>
        <end position="62"/>
    </location>
</feature>
<evidence type="ECO:0008006" key="5">
    <source>
        <dbReference type="Google" id="ProtNLM"/>
    </source>
</evidence>
<keyword evidence="4" id="KW-1185">Reference proteome</keyword>
<accession>A0ABS0TZF4</accession>